<feature type="compositionally biased region" description="Low complexity" evidence="1">
    <location>
        <begin position="774"/>
        <end position="790"/>
    </location>
</feature>
<proteinExistence type="predicted"/>
<organism evidence="2">
    <name type="scientific">Absidia glauca</name>
    <name type="common">Pin mould</name>
    <dbReference type="NCBI Taxonomy" id="4829"/>
    <lineage>
        <taxon>Eukaryota</taxon>
        <taxon>Fungi</taxon>
        <taxon>Fungi incertae sedis</taxon>
        <taxon>Mucoromycota</taxon>
        <taxon>Mucoromycotina</taxon>
        <taxon>Mucoromycetes</taxon>
        <taxon>Mucorales</taxon>
        <taxon>Cunninghamellaceae</taxon>
        <taxon>Absidia</taxon>
    </lineage>
</organism>
<dbReference type="Gene3D" id="1.20.900.10">
    <property type="entry name" value="Dbl homology (DH) domain"/>
    <property type="match status" value="1"/>
</dbReference>
<feature type="compositionally biased region" description="Low complexity" evidence="1">
    <location>
        <begin position="510"/>
        <end position="546"/>
    </location>
</feature>
<feature type="compositionally biased region" description="Acidic residues" evidence="1">
    <location>
        <begin position="963"/>
        <end position="973"/>
    </location>
</feature>
<dbReference type="Proteomes" id="UP000078561">
    <property type="component" value="Unassembled WGS sequence"/>
</dbReference>
<reference evidence="2" key="1">
    <citation type="submission" date="2016-04" db="EMBL/GenBank/DDBJ databases">
        <authorList>
            <person name="Evans L.H."/>
            <person name="Alamgir A."/>
            <person name="Owens N."/>
            <person name="Weber N.D."/>
            <person name="Virtaneva K."/>
            <person name="Barbian K."/>
            <person name="Babar A."/>
            <person name="Rosenke K."/>
        </authorList>
    </citation>
    <scope>NUCLEOTIDE SEQUENCE [LARGE SCALE GENOMIC DNA]</scope>
    <source>
        <strain evidence="2">CBS 101.48</strain>
    </source>
</reference>
<dbReference type="InParanoid" id="A0A168KS88"/>
<feature type="compositionally biased region" description="Polar residues" evidence="1">
    <location>
        <begin position="735"/>
        <end position="747"/>
    </location>
</feature>
<evidence type="ECO:0000256" key="1">
    <source>
        <dbReference type="SAM" id="MobiDB-lite"/>
    </source>
</evidence>
<evidence type="ECO:0008006" key="4">
    <source>
        <dbReference type="Google" id="ProtNLM"/>
    </source>
</evidence>
<feature type="compositionally biased region" description="Low complexity" evidence="1">
    <location>
        <begin position="693"/>
        <end position="706"/>
    </location>
</feature>
<protein>
    <recommendedName>
        <fullName evidence="4">DH domain-containing protein</fullName>
    </recommendedName>
</protein>
<feature type="compositionally biased region" description="Low complexity" evidence="1">
    <location>
        <begin position="653"/>
        <end position="666"/>
    </location>
</feature>
<feature type="region of interest" description="Disordered" evidence="1">
    <location>
        <begin position="942"/>
        <end position="1008"/>
    </location>
</feature>
<feature type="compositionally biased region" description="Low complexity" evidence="1">
    <location>
        <begin position="750"/>
        <end position="764"/>
    </location>
</feature>
<feature type="compositionally biased region" description="Polar residues" evidence="1">
    <location>
        <begin position="990"/>
        <end position="1008"/>
    </location>
</feature>
<keyword evidence="3" id="KW-1185">Reference proteome</keyword>
<feature type="compositionally biased region" description="Low complexity" evidence="1">
    <location>
        <begin position="980"/>
        <end position="989"/>
    </location>
</feature>
<feature type="compositionally biased region" description="Low complexity" evidence="1">
    <location>
        <begin position="1069"/>
        <end position="1109"/>
    </location>
</feature>
<feature type="compositionally biased region" description="Polar residues" evidence="1">
    <location>
        <begin position="580"/>
        <end position="593"/>
    </location>
</feature>
<dbReference type="InterPro" id="IPR035899">
    <property type="entry name" value="DBL_dom_sf"/>
</dbReference>
<feature type="region of interest" description="Disordered" evidence="1">
    <location>
        <begin position="375"/>
        <end position="826"/>
    </location>
</feature>
<dbReference type="SUPFAM" id="SSF48065">
    <property type="entry name" value="DBL homology domain (DH-domain)"/>
    <property type="match status" value="1"/>
</dbReference>
<dbReference type="STRING" id="4829.A0A168KS88"/>
<feature type="compositionally biased region" description="Acidic residues" evidence="1">
    <location>
        <begin position="392"/>
        <end position="410"/>
    </location>
</feature>
<feature type="region of interest" description="Disordered" evidence="1">
    <location>
        <begin position="1054"/>
        <end position="1109"/>
    </location>
</feature>
<dbReference type="InterPro" id="IPR011993">
    <property type="entry name" value="PH-like_dom_sf"/>
</dbReference>
<sequence>MTLDTTSLCSPNVDEQQHQQSMKQFMATEQQYIHLLRHVDKKLKGKEQYTAFKDWLYATRVLEKVHQELYNKLDSSGQGKCFMDTMIEWGMTLEAPYASYIRAYTPVQKQHGTLLCTSTKTVIKTLPTTSPFSSIAGLLAAPFDQVQLYQSIYLTLLDSSNPSTQQQGTLKKIIQSIDSILQQRPPRMVDSASSNDLQAFQQFVDCDHVIDLFTKNQLDYQLRSRPGRIILQGDFLLLADNSDEPALRIHMVLTSDILMICKQMVESTGRYDLLYPPLAVNDITVQPLMLDRELIGEYTLEFTVLNKSLIVRAESREARNAWTGMPLTTTAKNALKTRVSLTNVVRESGNYNGNTTVNKNQSAISLNSTMNDRKSNIGALYGNTDISPAESSSEDDDDDDDDDDDSDDSNDTTNSNHHQRSLVNKKPLPSAQSKKISMAPPPKDLSTPMINVSLHEDNQNNKQQRRPSSRPPLSNPAIDSKPLPRSTSNRSRQTGSPSPSPRPAMPTSAQNPMMMMMQRPQQHQILHPQHSKQLPSPSPSSSSSSRQHQHRSTSHGINGQQSHPSHHNSSSNRPRMMGSPQPQSSGRPNSSHQRPPAPSHHQVQQRPPYMNHPQQRPPQGHMSQHRTPQQHQQRSSQYHSQSQQRPPPHHHQQQAQHRASQHHLPQQRPPQQRPSQQRPPQHHQSHQRPPPHFQQQQQQQQQQRSSPAPPQHHNANPKHPQSSTPAPANAFKPLPQTNPTAPSSSIGPTAAIMARPDAAAALQQPMPPTPPPQKNQFAPSSSSPASSQEAPPQPPNAPESCGPSLHLSPEELATPPRSPNPYNNQTNGIRQVLFRNQQCEVFRWKDESWYAVDGQCLLEVRQTFTNRSCVAIRVQTTGELYLNAWVLPQTQIRLASPTDVSLGLIMGSQPETYLVHFEQSTDATELNQVLQKMHHAAVLASRQPNDGQRTLRGEPPTEMMDGFGDDEGDDNDDNGDHDAMASAASAVSATMNGNRRSSSFMQSGQESTAIPQTLQPAMKCKCKLFVQNEHSNWSSFGSVQLVVSLQVPSRRMHIQIDNDKKRGFSKIIPTGSTSPSGSPSSPSSTSLPSSLSPNGDNGNDTNATAGTTTSANTLVSATVYSNNVERLGSKRISFLLVNEQERTSSMVYMVQLREEESGNTLYDYLKVKNSQNGW</sequence>
<name>A0A168KS88_ABSGL</name>
<dbReference type="EMBL" id="LT550270">
    <property type="protein sequence ID" value="SAL95307.1"/>
    <property type="molecule type" value="Genomic_DNA"/>
</dbReference>
<feature type="compositionally biased region" description="Polar residues" evidence="1">
    <location>
        <begin position="485"/>
        <end position="497"/>
    </location>
</feature>
<dbReference type="Gene3D" id="2.30.29.30">
    <property type="entry name" value="Pleckstrin-homology domain (PH domain)/Phosphotyrosine-binding domain (PTB)"/>
    <property type="match status" value="1"/>
</dbReference>
<dbReference type="AlphaFoldDB" id="A0A168KS88"/>
<evidence type="ECO:0000313" key="2">
    <source>
        <dbReference type="EMBL" id="SAL95307.1"/>
    </source>
</evidence>
<evidence type="ECO:0000313" key="3">
    <source>
        <dbReference type="Proteomes" id="UP000078561"/>
    </source>
</evidence>
<feature type="compositionally biased region" description="Low complexity" evidence="1">
    <location>
        <begin position="625"/>
        <end position="644"/>
    </location>
</feature>
<gene>
    <name evidence="2" type="primary">ABSGL_00625.1 scaffold 832</name>
</gene>
<accession>A0A168KS88</accession>
<dbReference type="OrthoDB" id="6244550at2759"/>